<feature type="region of interest" description="Disordered" evidence="1">
    <location>
        <begin position="107"/>
        <end position="128"/>
    </location>
</feature>
<dbReference type="Proteomes" id="UP001500466">
    <property type="component" value="Unassembled WGS sequence"/>
</dbReference>
<evidence type="ECO:0000256" key="1">
    <source>
        <dbReference type="SAM" id="MobiDB-lite"/>
    </source>
</evidence>
<sequence length="144" mass="15285">MSGVVPALTVELLEPDKLIGLPCRKRGVELGFPKAAIEAPGGGYNVRPLFLRMTPLEAAVLALGIQEVIGPSLMEEARRLLEHGPIGDDTGVLLRLKAGLAKMDVSPDRREASAVPPEVPVTPTPGSQWSHVKVHRAGWMGDAA</sequence>
<comment type="caution">
    <text evidence="2">The sequence shown here is derived from an EMBL/GenBank/DDBJ whole genome shotgun (WGS) entry which is preliminary data.</text>
</comment>
<gene>
    <name evidence="2" type="ORF">GCM10023205_12100</name>
</gene>
<proteinExistence type="predicted"/>
<keyword evidence="3" id="KW-1185">Reference proteome</keyword>
<reference evidence="3" key="1">
    <citation type="journal article" date="2019" name="Int. J. Syst. Evol. Microbiol.">
        <title>The Global Catalogue of Microorganisms (GCM) 10K type strain sequencing project: providing services to taxonomists for standard genome sequencing and annotation.</title>
        <authorList>
            <consortium name="The Broad Institute Genomics Platform"/>
            <consortium name="The Broad Institute Genome Sequencing Center for Infectious Disease"/>
            <person name="Wu L."/>
            <person name="Ma J."/>
        </authorList>
    </citation>
    <scope>NUCLEOTIDE SEQUENCE [LARGE SCALE GENOMIC DNA]</scope>
    <source>
        <strain evidence="3">JCM 17986</strain>
    </source>
</reference>
<organism evidence="2 3">
    <name type="scientific">Yinghuangia aomiensis</name>
    <dbReference type="NCBI Taxonomy" id="676205"/>
    <lineage>
        <taxon>Bacteria</taxon>
        <taxon>Bacillati</taxon>
        <taxon>Actinomycetota</taxon>
        <taxon>Actinomycetes</taxon>
        <taxon>Kitasatosporales</taxon>
        <taxon>Streptomycetaceae</taxon>
        <taxon>Yinghuangia</taxon>
    </lineage>
</organism>
<accession>A0ABP9GZS5</accession>
<dbReference type="EMBL" id="BAABHS010000003">
    <property type="protein sequence ID" value="GAA4952492.1"/>
    <property type="molecule type" value="Genomic_DNA"/>
</dbReference>
<evidence type="ECO:0000313" key="2">
    <source>
        <dbReference type="EMBL" id="GAA4952492.1"/>
    </source>
</evidence>
<evidence type="ECO:0000313" key="3">
    <source>
        <dbReference type="Proteomes" id="UP001500466"/>
    </source>
</evidence>
<dbReference type="RefSeq" id="WP_345674216.1">
    <property type="nucleotide sequence ID" value="NZ_BAABHS010000003.1"/>
</dbReference>
<name>A0ABP9GZS5_9ACTN</name>
<protein>
    <submittedName>
        <fullName evidence="2">Uncharacterized protein</fullName>
    </submittedName>
</protein>